<accession>W4MAF1</accession>
<reference evidence="2 3" key="1">
    <citation type="journal article" date="2014" name="Nature">
        <title>An environmental bacterial taxon with a large and distinct metabolic repertoire.</title>
        <authorList>
            <person name="Wilson M.C."/>
            <person name="Mori T."/>
            <person name="Ruckert C."/>
            <person name="Uria A.R."/>
            <person name="Helf M.J."/>
            <person name="Takada K."/>
            <person name="Gernert C."/>
            <person name="Steffens U.A."/>
            <person name="Heycke N."/>
            <person name="Schmitt S."/>
            <person name="Rinke C."/>
            <person name="Helfrich E.J."/>
            <person name="Brachmann A.O."/>
            <person name="Gurgui C."/>
            <person name="Wakimoto T."/>
            <person name="Kracht M."/>
            <person name="Crusemann M."/>
            <person name="Hentschel U."/>
            <person name="Abe I."/>
            <person name="Matsunaga S."/>
            <person name="Kalinowski J."/>
            <person name="Takeyama H."/>
            <person name="Piel J."/>
        </authorList>
    </citation>
    <scope>NUCLEOTIDE SEQUENCE [LARGE SCALE GENOMIC DNA]</scope>
    <source>
        <strain evidence="3">TSY2</strain>
    </source>
</reference>
<protein>
    <recommendedName>
        <fullName evidence="1">HD Cas3-type domain-containing protein</fullName>
    </recommendedName>
</protein>
<dbReference type="AlphaFoldDB" id="W4MAF1"/>
<organism evidence="2 3">
    <name type="scientific">Candidatus Entotheonella gemina</name>
    <dbReference type="NCBI Taxonomy" id="1429439"/>
    <lineage>
        <taxon>Bacteria</taxon>
        <taxon>Pseudomonadati</taxon>
        <taxon>Nitrospinota/Tectimicrobiota group</taxon>
        <taxon>Candidatus Tectimicrobiota</taxon>
        <taxon>Candidatus Entotheonellia</taxon>
        <taxon>Candidatus Entotheonellales</taxon>
        <taxon>Candidatus Entotheonellaceae</taxon>
        <taxon>Candidatus Entotheonella</taxon>
    </lineage>
</organism>
<dbReference type="EMBL" id="AZHX01000510">
    <property type="protein sequence ID" value="ETX07175.1"/>
    <property type="molecule type" value="Genomic_DNA"/>
</dbReference>
<gene>
    <name evidence="2" type="ORF">ETSY2_12720</name>
</gene>
<name>W4MAF1_9BACT</name>
<feature type="domain" description="HD Cas3-type" evidence="1">
    <location>
        <begin position="219"/>
        <end position="393"/>
    </location>
</feature>
<sequence length="403" mass="44709">MNYANTCEQAVAMAQIIPIASQEKAALATLRAVATLRSLATLSPEKFAVLIDGSGEYSAMKLKDLPTNHKQLFTLLVYGTVIIPNQCGGLDDDGNPRLKRTKQEQPVSDVVNESEWKRYAVRRVGEETYGCGELNRSSGAIEELGTFSSLSAVLAFCAKSSRGICVNAKELRRSFAAIPSDATSEERAGARWQLAYFLNRESSAYYLREDNDLTSLGFEDNRGRTVAEHGSDVERYATEIAQKIGLASDLVNALGMAGKKHDEGKNRDWWQAAIGNAYDGSPRWKPLAKSTHNSFDHAFNQGYRHEFGSLAEASADASLKHHPYRDLILHLIAAHHGYARPHFPSRAFDRNLPSTIAQELMEEAMQRFASLQRQYGWWQLAYLEATLKAADALASRDFSRGKL</sequence>
<dbReference type="HOGENOM" id="CLU_682748_0_0_7"/>
<evidence type="ECO:0000313" key="2">
    <source>
        <dbReference type="EMBL" id="ETX07175.1"/>
    </source>
</evidence>
<dbReference type="PROSITE" id="PS51643">
    <property type="entry name" value="HD_CAS3"/>
    <property type="match status" value="1"/>
</dbReference>
<dbReference type="InterPro" id="IPR006483">
    <property type="entry name" value="CRISPR-assoc_Cas3_HD"/>
</dbReference>
<keyword evidence="3" id="KW-1185">Reference proteome</keyword>
<evidence type="ECO:0000259" key="1">
    <source>
        <dbReference type="PROSITE" id="PS51643"/>
    </source>
</evidence>
<evidence type="ECO:0000313" key="3">
    <source>
        <dbReference type="Proteomes" id="UP000019140"/>
    </source>
</evidence>
<dbReference type="Proteomes" id="UP000019140">
    <property type="component" value="Unassembled WGS sequence"/>
</dbReference>
<dbReference type="PATRIC" id="fig|1429439.4.peg.2176"/>
<comment type="caution">
    <text evidence="2">The sequence shown here is derived from an EMBL/GenBank/DDBJ whole genome shotgun (WGS) entry which is preliminary data.</text>
</comment>
<proteinExistence type="predicted"/>